<name>A0ABS5TI76_9ACTN</name>
<protein>
    <recommendedName>
        <fullName evidence="3">Mor transcription activator domain-containing protein</fullName>
    </recommendedName>
</protein>
<evidence type="ECO:0000313" key="1">
    <source>
        <dbReference type="EMBL" id="MBT0770780.1"/>
    </source>
</evidence>
<comment type="caution">
    <text evidence="1">The sequence shown here is derived from an EMBL/GenBank/DDBJ whole genome shotgun (WGS) entry which is preliminary data.</text>
</comment>
<sequence>MDDEIVLRIAESLGIGQSEAQRVVSDVVDYYREPLDVWIRRRHRECKRERMRNPQIYELLQQEAAERVVAAPILSERQIRRIISG</sequence>
<organism evidence="1 2">
    <name type="scientific">Kineosporia corallincola</name>
    <dbReference type="NCBI Taxonomy" id="2835133"/>
    <lineage>
        <taxon>Bacteria</taxon>
        <taxon>Bacillati</taxon>
        <taxon>Actinomycetota</taxon>
        <taxon>Actinomycetes</taxon>
        <taxon>Kineosporiales</taxon>
        <taxon>Kineosporiaceae</taxon>
        <taxon>Kineosporia</taxon>
    </lineage>
</organism>
<keyword evidence="2" id="KW-1185">Reference proteome</keyword>
<dbReference type="Proteomes" id="UP001197247">
    <property type="component" value="Unassembled WGS sequence"/>
</dbReference>
<gene>
    <name evidence="1" type="ORF">KIH74_17690</name>
</gene>
<dbReference type="RefSeq" id="WP_214157080.1">
    <property type="nucleotide sequence ID" value="NZ_JAHBAY010000007.1"/>
</dbReference>
<proteinExistence type="predicted"/>
<dbReference type="EMBL" id="JAHBAY010000007">
    <property type="protein sequence ID" value="MBT0770780.1"/>
    <property type="molecule type" value="Genomic_DNA"/>
</dbReference>
<evidence type="ECO:0000313" key="2">
    <source>
        <dbReference type="Proteomes" id="UP001197247"/>
    </source>
</evidence>
<accession>A0ABS5TI76</accession>
<reference evidence="1 2" key="1">
    <citation type="submission" date="2021-05" db="EMBL/GenBank/DDBJ databases">
        <title>Kineosporia and Streptomyces sp. nov. two new marine actinobacteria isolated from Coral.</title>
        <authorList>
            <person name="Buangrab K."/>
            <person name="Sutthacheep M."/>
            <person name="Yeemin T."/>
            <person name="Harunari E."/>
            <person name="Igarashi Y."/>
            <person name="Kanchanasin P."/>
            <person name="Tanasupawat S."/>
            <person name="Phongsopitanun W."/>
        </authorList>
    </citation>
    <scope>NUCLEOTIDE SEQUENCE [LARGE SCALE GENOMIC DNA]</scope>
    <source>
        <strain evidence="1 2">J2-2</strain>
    </source>
</reference>
<evidence type="ECO:0008006" key="3">
    <source>
        <dbReference type="Google" id="ProtNLM"/>
    </source>
</evidence>